<feature type="domain" description="G-protein coupled receptors family 1 profile" evidence="7">
    <location>
        <begin position="42"/>
        <end position="312"/>
    </location>
</feature>
<feature type="transmembrane region" description="Helical" evidence="6">
    <location>
        <begin position="256"/>
        <end position="274"/>
    </location>
</feature>
<dbReference type="InterPro" id="IPR017452">
    <property type="entry name" value="GPCR_Rhodpsn_7TM"/>
</dbReference>
<evidence type="ECO:0000259" key="7">
    <source>
        <dbReference type="PROSITE" id="PS50262"/>
    </source>
</evidence>
<keyword evidence="9" id="KW-1185">Reference proteome</keyword>
<keyword evidence="5" id="KW-0297">G-protein coupled receptor</keyword>
<dbReference type="FunFam" id="1.20.1070.10:FF:000457">
    <property type="entry name" value="Somatostatin receptor type 4"/>
    <property type="match status" value="1"/>
</dbReference>
<feature type="transmembrane region" description="Helical" evidence="6">
    <location>
        <begin position="108"/>
        <end position="130"/>
    </location>
</feature>
<gene>
    <name evidence="8" type="ORF">TRIADDRAFT_54000</name>
</gene>
<evidence type="ECO:0000256" key="5">
    <source>
        <dbReference type="RuleBase" id="RU000688"/>
    </source>
</evidence>
<protein>
    <recommendedName>
        <fullName evidence="7">G-protein coupled receptors family 1 profile domain-containing protein</fullName>
    </recommendedName>
</protein>
<evidence type="ECO:0000256" key="2">
    <source>
        <dbReference type="ARBA" id="ARBA00022692"/>
    </source>
</evidence>
<dbReference type="PROSITE" id="PS50262">
    <property type="entry name" value="G_PROTEIN_RECEP_F1_2"/>
    <property type="match status" value="1"/>
</dbReference>
<feature type="transmembrane region" description="Helical" evidence="6">
    <location>
        <begin position="151"/>
        <end position="175"/>
    </location>
</feature>
<keyword evidence="4 6" id="KW-0472">Membrane</keyword>
<feature type="transmembrane region" description="Helical" evidence="6">
    <location>
        <begin position="31"/>
        <end position="53"/>
    </location>
</feature>
<sequence>MSSYDNFTNLDNGSQSTRDSLGFGEYVISSVYALIAFISVTSNLMFCLIIYNYKKKSSTTKAIEYLFMNLAIADMIGGILLVIVPGFVIPKPIYPIPHVGLDVFCSLIWSNSLFFLAGFISAWTLLTISIDRWCAIARPFSYKEFCTKKKMLIMIVIIWIANIGLEIPNILSFTANPNGTGCQSSNWVGSIDRKAIVTVVQLIRIFIPSFIIAVVYMDIGWRILFAGCHKRIRTDSNLSANINHTSQRDALIRKQVTIMSFIAAIVFLICWLPNETYYTAALYHPRLFKNVTFRRVTKLLTGLNSALNPLIYAISNKFYRQAFMELLRCRISKIGAVKNPLYFPVFVSRHTALVKPSEIGI</sequence>
<keyword evidence="3 6" id="KW-1133">Transmembrane helix</keyword>
<evidence type="ECO:0000313" key="9">
    <source>
        <dbReference type="Proteomes" id="UP000009022"/>
    </source>
</evidence>
<dbReference type="PROSITE" id="PS00237">
    <property type="entry name" value="G_PROTEIN_RECEP_F1_1"/>
    <property type="match status" value="1"/>
</dbReference>
<dbReference type="GO" id="GO:0008528">
    <property type="term" value="F:G protein-coupled peptide receptor activity"/>
    <property type="evidence" value="ECO:0000318"/>
    <property type="project" value="GO_Central"/>
</dbReference>
<evidence type="ECO:0000256" key="4">
    <source>
        <dbReference type="ARBA" id="ARBA00023136"/>
    </source>
</evidence>
<name>B3RQU3_TRIAD</name>
<dbReference type="KEGG" id="tad:TRIADDRAFT_54000"/>
<dbReference type="FunCoup" id="B3RQU3">
    <property type="interactions" value="99"/>
</dbReference>
<dbReference type="InParanoid" id="B3RQU3"/>
<dbReference type="PRINTS" id="PR00237">
    <property type="entry name" value="GPCRRHODOPSN"/>
</dbReference>
<keyword evidence="5" id="KW-0807">Transducer</keyword>
<evidence type="ECO:0000313" key="8">
    <source>
        <dbReference type="EMBL" id="EDV26226.1"/>
    </source>
</evidence>
<dbReference type="PANTHER" id="PTHR45698:SF1">
    <property type="entry name" value="TRACE AMINE-ASSOCIATED RECEPTOR 13C-LIKE"/>
    <property type="match status" value="1"/>
</dbReference>
<dbReference type="RefSeq" id="XP_002110222.1">
    <property type="nucleotide sequence ID" value="XM_002110186.1"/>
</dbReference>
<dbReference type="OrthoDB" id="9445642at2759"/>
<dbReference type="OMA" id="FRKGYWE"/>
<dbReference type="AlphaFoldDB" id="B3RQU3"/>
<feature type="transmembrane region" description="Helical" evidence="6">
    <location>
        <begin position="195"/>
        <end position="216"/>
    </location>
</feature>
<comment type="subcellular location">
    <subcellularLocation>
        <location evidence="1">Membrane</location>
    </subcellularLocation>
</comment>
<dbReference type="CDD" id="cd00637">
    <property type="entry name" value="7tm_classA_rhodopsin-like"/>
    <property type="match status" value="1"/>
</dbReference>
<dbReference type="Gene3D" id="1.20.1070.10">
    <property type="entry name" value="Rhodopsin 7-helix transmembrane proteins"/>
    <property type="match status" value="1"/>
</dbReference>
<evidence type="ECO:0000256" key="3">
    <source>
        <dbReference type="ARBA" id="ARBA00022989"/>
    </source>
</evidence>
<proteinExistence type="inferred from homology"/>
<dbReference type="HOGENOM" id="CLU_009579_6_0_1"/>
<dbReference type="InterPro" id="IPR000276">
    <property type="entry name" value="GPCR_Rhodpsn"/>
</dbReference>
<dbReference type="GO" id="GO:0005886">
    <property type="term" value="C:plasma membrane"/>
    <property type="evidence" value="ECO:0000318"/>
    <property type="project" value="GO_Central"/>
</dbReference>
<feature type="transmembrane region" description="Helical" evidence="6">
    <location>
        <begin position="65"/>
        <end position="88"/>
    </location>
</feature>
<evidence type="ECO:0000256" key="1">
    <source>
        <dbReference type="ARBA" id="ARBA00004370"/>
    </source>
</evidence>
<organism evidence="8 9">
    <name type="scientific">Trichoplax adhaerens</name>
    <name type="common">Trichoplax reptans</name>
    <dbReference type="NCBI Taxonomy" id="10228"/>
    <lineage>
        <taxon>Eukaryota</taxon>
        <taxon>Metazoa</taxon>
        <taxon>Placozoa</taxon>
        <taxon>Uniplacotomia</taxon>
        <taxon>Trichoplacea</taxon>
        <taxon>Trichoplacidae</taxon>
        <taxon>Trichoplax</taxon>
    </lineage>
</organism>
<evidence type="ECO:0000256" key="6">
    <source>
        <dbReference type="SAM" id="Phobius"/>
    </source>
</evidence>
<accession>B3RQU3</accession>
<dbReference type="CTD" id="6751974"/>
<dbReference type="STRING" id="10228.B3RQU3"/>
<dbReference type="EMBL" id="DS985243">
    <property type="protein sequence ID" value="EDV26226.1"/>
    <property type="molecule type" value="Genomic_DNA"/>
</dbReference>
<keyword evidence="5" id="KW-0675">Receptor</keyword>
<dbReference type="Proteomes" id="UP000009022">
    <property type="component" value="Unassembled WGS sequence"/>
</dbReference>
<comment type="similarity">
    <text evidence="5">Belongs to the G-protein coupled receptor 1 family.</text>
</comment>
<dbReference type="eggNOG" id="KOG3656">
    <property type="taxonomic scope" value="Eukaryota"/>
</dbReference>
<keyword evidence="2 5" id="KW-0812">Transmembrane</keyword>
<dbReference type="PhylomeDB" id="B3RQU3"/>
<dbReference type="GeneID" id="6751974"/>
<dbReference type="PANTHER" id="PTHR45698">
    <property type="entry name" value="TRACE AMINE-ASSOCIATED RECEPTOR 19N-RELATED"/>
    <property type="match status" value="1"/>
</dbReference>
<dbReference type="GO" id="GO:0007218">
    <property type="term" value="P:neuropeptide signaling pathway"/>
    <property type="evidence" value="ECO:0000318"/>
    <property type="project" value="GO_Central"/>
</dbReference>
<dbReference type="SUPFAM" id="SSF81321">
    <property type="entry name" value="Family A G protein-coupled receptor-like"/>
    <property type="match status" value="1"/>
</dbReference>
<reference evidence="8 9" key="1">
    <citation type="journal article" date="2008" name="Nature">
        <title>The Trichoplax genome and the nature of placozoans.</title>
        <authorList>
            <person name="Srivastava M."/>
            <person name="Begovic E."/>
            <person name="Chapman J."/>
            <person name="Putnam N.H."/>
            <person name="Hellsten U."/>
            <person name="Kawashima T."/>
            <person name="Kuo A."/>
            <person name="Mitros T."/>
            <person name="Salamov A."/>
            <person name="Carpenter M.L."/>
            <person name="Signorovitch A.Y."/>
            <person name="Moreno M.A."/>
            <person name="Kamm K."/>
            <person name="Grimwood J."/>
            <person name="Schmutz J."/>
            <person name="Shapiro H."/>
            <person name="Grigoriev I.V."/>
            <person name="Buss L.W."/>
            <person name="Schierwater B."/>
            <person name="Dellaporta S.L."/>
            <person name="Rokhsar D.S."/>
        </authorList>
    </citation>
    <scope>NUCLEOTIDE SEQUENCE [LARGE SCALE GENOMIC DNA]</scope>
    <source>
        <strain evidence="8 9">Grell-BS-1999</strain>
    </source>
</reference>
<dbReference type="Pfam" id="PF00001">
    <property type="entry name" value="7tm_1"/>
    <property type="match status" value="1"/>
</dbReference>